<reference evidence="1" key="1">
    <citation type="submission" date="2023-08" db="EMBL/GenBank/DDBJ databases">
        <title>A de novo genome assembly of Solanum verrucosum Schlechtendal, a Mexican diploid species geographically isolated from the other diploid A-genome species in potato relatives.</title>
        <authorList>
            <person name="Hosaka K."/>
        </authorList>
    </citation>
    <scope>NUCLEOTIDE SEQUENCE</scope>
    <source>
        <tissue evidence="1">Young leaves</tissue>
    </source>
</reference>
<evidence type="ECO:0000313" key="1">
    <source>
        <dbReference type="EMBL" id="WMV30373.1"/>
    </source>
</evidence>
<dbReference type="AlphaFoldDB" id="A0AAF0QW87"/>
<gene>
    <name evidence="1" type="ORF">MTR67_023758</name>
</gene>
<organism evidence="1 2">
    <name type="scientific">Solanum verrucosum</name>
    <dbReference type="NCBI Taxonomy" id="315347"/>
    <lineage>
        <taxon>Eukaryota</taxon>
        <taxon>Viridiplantae</taxon>
        <taxon>Streptophyta</taxon>
        <taxon>Embryophyta</taxon>
        <taxon>Tracheophyta</taxon>
        <taxon>Spermatophyta</taxon>
        <taxon>Magnoliopsida</taxon>
        <taxon>eudicotyledons</taxon>
        <taxon>Gunneridae</taxon>
        <taxon>Pentapetalae</taxon>
        <taxon>asterids</taxon>
        <taxon>lamiids</taxon>
        <taxon>Solanales</taxon>
        <taxon>Solanaceae</taxon>
        <taxon>Solanoideae</taxon>
        <taxon>Solaneae</taxon>
        <taxon>Solanum</taxon>
    </lineage>
</organism>
<evidence type="ECO:0000313" key="2">
    <source>
        <dbReference type="Proteomes" id="UP001234989"/>
    </source>
</evidence>
<keyword evidence="2" id="KW-1185">Reference proteome</keyword>
<feature type="non-terminal residue" evidence="1">
    <location>
        <position position="1"/>
    </location>
</feature>
<sequence>ICAAVDYSASLVEIADQLCDSHFGVIHHCLTPSLSIFVLWVIGRHGTASRNFLAMYRLLPFSSNLILYFRAQITEIKGEVTPFGDSPSGVGNPQAFISSFFSAFSFLFAT</sequence>
<proteinExistence type="predicted"/>
<dbReference type="EMBL" id="CP133616">
    <property type="protein sequence ID" value="WMV30373.1"/>
    <property type="molecule type" value="Genomic_DNA"/>
</dbReference>
<accession>A0AAF0QW87</accession>
<name>A0AAF0QW87_SOLVR</name>
<protein>
    <submittedName>
        <fullName evidence="1">Uncharacterized protein</fullName>
    </submittedName>
</protein>
<dbReference type="Proteomes" id="UP001234989">
    <property type="component" value="Chromosome 5"/>
</dbReference>